<dbReference type="EMBL" id="JAEMGP010000008">
    <property type="protein sequence ID" value="KAG5205748.1"/>
    <property type="molecule type" value="Genomic_DNA"/>
</dbReference>
<comment type="caution">
    <text evidence="2">The sequence shown here is derived from an EMBL/GenBank/DDBJ whole genome shotgun (WGS) entry which is preliminary data.</text>
</comment>
<dbReference type="AlphaFoldDB" id="A0A836A8F6"/>
<feature type="compositionally biased region" description="Acidic residues" evidence="1">
    <location>
        <begin position="1"/>
        <end position="13"/>
    </location>
</feature>
<accession>A0A836A8F6</accession>
<dbReference type="Proteomes" id="UP000664991">
    <property type="component" value="Unassembled WGS sequence"/>
</dbReference>
<sequence length="83" mass="9285">MLRSEETEEAQNEDFERLGKHPRPWKAGSPEPPDDSEDRELEEEARGEVSEAERTSRKKSVPGPLTPSGGTLHQGWQDNEAAT</sequence>
<proteinExistence type="predicted"/>
<gene>
    <name evidence="2" type="ORF">JEQ12_018998</name>
</gene>
<reference evidence="2 3" key="1">
    <citation type="submission" date="2020-12" db="EMBL/GenBank/DDBJ databases">
        <title>De novo assembly of Tibetan sheep genome.</title>
        <authorList>
            <person name="Li X."/>
        </authorList>
    </citation>
    <scope>NUCLEOTIDE SEQUENCE [LARGE SCALE GENOMIC DNA]</scope>
    <source>
        <tissue evidence="2">Heart</tissue>
    </source>
</reference>
<organism evidence="2 3">
    <name type="scientific">Ovis aries</name>
    <name type="common">Sheep</name>
    <dbReference type="NCBI Taxonomy" id="9940"/>
    <lineage>
        <taxon>Eukaryota</taxon>
        <taxon>Metazoa</taxon>
        <taxon>Chordata</taxon>
        <taxon>Craniata</taxon>
        <taxon>Vertebrata</taxon>
        <taxon>Euteleostomi</taxon>
        <taxon>Mammalia</taxon>
        <taxon>Eutheria</taxon>
        <taxon>Laurasiatheria</taxon>
        <taxon>Artiodactyla</taxon>
        <taxon>Ruminantia</taxon>
        <taxon>Pecora</taxon>
        <taxon>Bovidae</taxon>
        <taxon>Caprinae</taxon>
        <taxon>Ovis</taxon>
    </lineage>
</organism>
<feature type="region of interest" description="Disordered" evidence="1">
    <location>
        <begin position="1"/>
        <end position="83"/>
    </location>
</feature>
<protein>
    <submittedName>
        <fullName evidence="2">Uncharacterized protein</fullName>
    </submittedName>
</protein>
<feature type="compositionally biased region" description="Polar residues" evidence="1">
    <location>
        <begin position="68"/>
        <end position="83"/>
    </location>
</feature>
<evidence type="ECO:0000313" key="2">
    <source>
        <dbReference type="EMBL" id="KAG5205748.1"/>
    </source>
</evidence>
<feature type="compositionally biased region" description="Basic and acidic residues" evidence="1">
    <location>
        <begin position="44"/>
        <end position="55"/>
    </location>
</feature>
<feature type="compositionally biased region" description="Acidic residues" evidence="1">
    <location>
        <begin position="32"/>
        <end position="43"/>
    </location>
</feature>
<name>A0A836A8F6_SHEEP</name>
<evidence type="ECO:0000313" key="3">
    <source>
        <dbReference type="Proteomes" id="UP000664991"/>
    </source>
</evidence>
<evidence type="ECO:0000256" key="1">
    <source>
        <dbReference type="SAM" id="MobiDB-lite"/>
    </source>
</evidence>